<reference evidence="3 4" key="1">
    <citation type="journal article" date="2016" name="Nat. Commun.">
        <title>Thousands of microbial genomes shed light on interconnected biogeochemical processes in an aquifer system.</title>
        <authorList>
            <person name="Anantharaman K."/>
            <person name="Brown C.T."/>
            <person name="Hug L.A."/>
            <person name="Sharon I."/>
            <person name="Castelle C.J."/>
            <person name="Probst A.J."/>
            <person name="Thomas B.C."/>
            <person name="Singh A."/>
            <person name="Wilkins M.J."/>
            <person name="Karaoz U."/>
            <person name="Brodie E.L."/>
            <person name="Williams K.H."/>
            <person name="Hubbard S.S."/>
            <person name="Banfield J.F."/>
        </authorList>
    </citation>
    <scope>NUCLEOTIDE SEQUENCE [LARGE SCALE GENOMIC DNA]</scope>
</reference>
<accession>A0A1F6G798</accession>
<dbReference type="AlphaFoldDB" id="A0A1F6G798"/>
<dbReference type="Gene3D" id="3.40.50.800">
    <property type="entry name" value="Anticodon-binding domain"/>
    <property type="match status" value="1"/>
</dbReference>
<sequence>MRGTIPAEELFTKSYAIGQYYGFTPLSTLTARKRGTARQPADVKSNVQTVFNNLVHDPVADTVIHFLKQCQNIECAPTPQQPLFIWHTNMAPGRPAQKKVTLQFHAFGTDRAIADTVVIRAILALSHDLFHEDPIVRVNSMGDKETRARYARELGVFFKKRANILPEECLNCARRDVLEAAEFALANGCADDLPAPTEHLSDASRKRFEDLLEYLEMTETPYELARHLINRGPVWGDICFEFIAGGQRVAWGSRYSDLTRHFFPSAPFSATGAMLQIGSEGAIVNPVRPRKATNTRPRFSFVHIGNEAKRLSIRLAEDFKRARISLTQDIGIESLTEQLHLAERRESPYLLIMGRKEALEGSAILRNRQTQEETVLPLIGLIDRLKTFV</sequence>
<dbReference type="InterPro" id="IPR045864">
    <property type="entry name" value="aa-tRNA-synth_II/BPL/LPL"/>
</dbReference>
<evidence type="ECO:0000256" key="1">
    <source>
        <dbReference type="ARBA" id="ARBA00023146"/>
    </source>
</evidence>
<dbReference type="Pfam" id="PF03129">
    <property type="entry name" value="HGTP_anticodon"/>
    <property type="match status" value="1"/>
</dbReference>
<organism evidence="3 4">
    <name type="scientific">Candidatus Kaiserbacteria bacterium RIFOXYD1_FULL_47_14</name>
    <dbReference type="NCBI Taxonomy" id="1798533"/>
    <lineage>
        <taxon>Bacteria</taxon>
        <taxon>Candidatus Kaiseribacteriota</taxon>
    </lineage>
</organism>
<comment type="caution">
    <text evidence="3">The sequence shown here is derived from an EMBL/GenBank/DDBJ whole genome shotgun (WGS) entry which is preliminary data.</text>
</comment>
<dbReference type="InterPro" id="IPR004154">
    <property type="entry name" value="Anticodon-bd"/>
</dbReference>
<dbReference type="Gene3D" id="3.30.930.10">
    <property type="entry name" value="Bira Bifunctional Protein, Domain 2"/>
    <property type="match status" value="1"/>
</dbReference>
<name>A0A1F6G798_9BACT</name>
<dbReference type="SUPFAM" id="SSF55681">
    <property type="entry name" value="Class II aaRS and biotin synthetases"/>
    <property type="match status" value="1"/>
</dbReference>
<protein>
    <recommendedName>
        <fullName evidence="2">Anticodon-binding domain-containing protein</fullName>
    </recommendedName>
</protein>
<dbReference type="InterPro" id="IPR036621">
    <property type="entry name" value="Anticodon-bd_dom_sf"/>
</dbReference>
<evidence type="ECO:0000313" key="3">
    <source>
        <dbReference type="EMBL" id="OGG93979.1"/>
    </source>
</evidence>
<dbReference type="EMBL" id="MFMU01000003">
    <property type="protein sequence ID" value="OGG93979.1"/>
    <property type="molecule type" value="Genomic_DNA"/>
</dbReference>
<keyword evidence="1" id="KW-0030">Aminoacyl-tRNA synthetase</keyword>
<evidence type="ECO:0000313" key="4">
    <source>
        <dbReference type="Proteomes" id="UP000176867"/>
    </source>
</evidence>
<feature type="domain" description="Anticodon-binding" evidence="2">
    <location>
        <begin position="304"/>
        <end position="386"/>
    </location>
</feature>
<proteinExistence type="predicted"/>
<dbReference type="GO" id="GO:0004812">
    <property type="term" value="F:aminoacyl-tRNA ligase activity"/>
    <property type="evidence" value="ECO:0007669"/>
    <property type="project" value="UniProtKB-KW"/>
</dbReference>
<dbReference type="SUPFAM" id="SSF52954">
    <property type="entry name" value="Class II aaRS ABD-related"/>
    <property type="match status" value="1"/>
</dbReference>
<dbReference type="Proteomes" id="UP000176867">
    <property type="component" value="Unassembled WGS sequence"/>
</dbReference>
<gene>
    <name evidence="3" type="ORF">A2609_02455</name>
</gene>
<dbReference type="GO" id="GO:0006418">
    <property type="term" value="P:tRNA aminoacylation for protein translation"/>
    <property type="evidence" value="ECO:0007669"/>
    <property type="project" value="UniProtKB-ARBA"/>
</dbReference>
<dbReference type="STRING" id="1798533.A2609_02455"/>
<keyword evidence="1" id="KW-0436">Ligase</keyword>
<evidence type="ECO:0000259" key="2">
    <source>
        <dbReference type="Pfam" id="PF03129"/>
    </source>
</evidence>